<protein>
    <submittedName>
        <fullName evidence="9">Iron-uptake system permease protein FeuB</fullName>
    </submittedName>
</protein>
<evidence type="ECO:0000256" key="6">
    <source>
        <dbReference type="ARBA" id="ARBA00022989"/>
    </source>
</evidence>
<proteinExistence type="inferred from homology"/>
<dbReference type="EMBL" id="CAJVAS010000048">
    <property type="protein sequence ID" value="CAG7649445.1"/>
    <property type="molecule type" value="Genomic_DNA"/>
</dbReference>
<dbReference type="AlphaFoldDB" id="A0A916K9M6"/>
<evidence type="ECO:0000256" key="3">
    <source>
        <dbReference type="ARBA" id="ARBA00022448"/>
    </source>
</evidence>
<dbReference type="GO" id="GO:0022857">
    <property type="term" value="F:transmembrane transporter activity"/>
    <property type="evidence" value="ECO:0007669"/>
    <property type="project" value="InterPro"/>
</dbReference>
<keyword evidence="6 8" id="KW-1133">Transmembrane helix</keyword>
<evidence type="ECO:0000256" key="4">
    <source>
        <dbReference type="ARBA" id="ARBA00022475"/>
    </source>
</evidence>
<keyword evidence="5 8" id="KW-0812">Transmembrane</keyword>
<dbReference type="InterPro" id="IPR000522">
    <property type="entry name" value="ABC_transptr_permease_BtuC"/>
</dbReference>
<feature type="transmembrane region" description="Helical" evidence="8">
    <location>
        <begin position="108"/>
        <end position="130"/>
    </location>
</feature>
<evidence type="ECO:0000313" key="10">
    <source>
        <dbReference type="Proteomes" id="UP000693672"/>
    </source>
</evidence>
<feature type="transmembrane region" description="Helical" evidence="8">
    <location>
        <begin position="326"/>
        <end position="345"/>
    </location>
</feature>
<evidence type="ECO:0000313" key="9">
    <source>
        <dbReference type="EMBL" id="CAG7649445.1"/>
    </source>
</evidence>
<name>A0A916K9M6_9BACL</name>
<dbReference type="RefSeq" id="WP_218095557.1">
    <property type="nucleotide sequence ID" value="NZ_CAJVAS010000048.1"/>
</dbReference>
<gene>
    <name evidence="9" type="primary">feuB_3</name>
    <name evidence="9" type="ORF">PAESOLCIP111_05870</name>
</gene>
<keyword evidence="7 8" id="KW-0472">Membrane</keyword>
<comment type="similarity">
    <text evidence="2">Belongs to the binding-protein-dependent transport system permease family. FecCD subfamily.</text>
</comment>
<evidence type="ECO:0000256" key="7">
    <source>
        <dbReference type="ARBA" id="ARBA00023136"/>
    </source>
</evidence>
<feature type="transmembrane region" description="Helical" evidence="8">
    <location>
        <begin position="296"/>
        <end position="314"/>
    </location>
</feature>
<sequence>MTGQQHSVSTRHRLQSEKRRIRPSLLLCGLLLALIVGTAGAVVTGAASIRLSTVAEAFRSYDPEQVSHYTIMSVRLPRAIIAILAGASFAISGAIMQGMTRNPLASPGLMGVSAGSGFAIVLVFVVAPYLAYHQMIAVSMIGAACGTLLVYGVGVLGAASRSQQYRNVKLALAGSAVSALLGACAEGLQIYYGLAQTVMQWYTAGLSGVKWIDVRVMLPWTAAGGCAALAISRSLSALALGDEIASGLGQRVARTKWIGACAVFALTGSAVAIVGPISFIGLMVPHLVRFLIGVNYRWIIPCAGLMGGALLLFADTASRLVNMPRETPAGIITAVLGVPFFLYLARQDGRGGL</sequence>
<evidence type="ECO:0000256" key="2">
    <source>
        <dbReference type="ARBA" id="ARBA00007935"/>
    </source>
</evidence>
<keyword evidence="4" id="KW-1003">Cell membrane</keyword>
<dbReference type="PANTHER" id="PTHR30472:SF58">
    <property type="entry name" value="IRON(3+)-HYDROXAMATE IMPORT SYSTEM PERMEASE PROTEIN FHUB"/>
    <property type="match status" value="1"/>
</dbReference>
<accession>A0A916K9M6</accession>
<feature type="transmembrane region" description="Helical" evidence="8">
    <location>
        <begin position="170"/>
        <end position="194"/>
    </location>
</feature>
<evidence type="ECO:0000256" key="1">
    <source>
        <dbReference type="ARBA" id="ARBA00004651"/>
    </source>
</evidence>
<feature type="transmembrane region" description="Helical" evidence="8">
    <location>
        <begin position="257"/>
        <end position="284"/>
    </location>
</feature>
<keyword evidence="10" id="KW-1185">Reference proteome</keyword>
<comment type="caution">
    <text evidence="9">The sequence shown here is derived from an EMBL/GenBank/DDBJ whole genome shotgun (WGS) entry which is preliminary data.</text>
</comment>
<dbReference type="GO" id="GO:0005886">
    <property type="term" value="C:plasma membrane"/>
    <property type="evidence" value="ECO:0007669"/>
    <property type="project" value="UniProtKB-SubCell"/>
</dbReference>
<dbReference type="Pfam" id="PF01032">
    <property type="entry name" value="FecCD"/>
    <property type="match status" value="1"/>
</dbReference>
<evidence type="ECO:0000256" key="5">
    <source>
        <dbReference type="ARBA" id="ARBA00022692"/>
    </source>
</evidence>
<keyword evidence="3" id="KW-0813">Transport</keyword>
<feature type="transmembrane region" description="Helical" evidence="8">
    <location>
        <begin position="76"/>
        <end position="96"/>
    </location>
</feature>
<feature type="transmembrane region" description="Helical" evidence="8">
    <location>
        <begin position="136"/>
        <end position="158"/>
    </location>
</feature>
<dbReference type="FunFam" id="1.10.3470.10:FF:000001">
    <property type="entry name" value="Vitamin B12 ABC transporter permease BtuC"/>
    <property type="match status" value="1"/>
</dbReference>
<reference evidence="9" key="1">
    <citation type="submission" date="2021-06" db="EMBL/GenBank/DDBJ databases">
        <authorList>
            <person name="Criscuolo A."/>
        </authorList>
    </citation>
    <scope>NUCLEOTIDE SEQUENCE</scope>
    <source>
        <strain evidence="9">CIP111600</strain>
    </source>
</reference>
<evidence type="ECO:0000256" key="8">
    <source>
        <dbReference type="SAM" id="Phobius"/>
    </source>
</evidence>
<dbReference type="Proteomes" id="UP000693672">
    <property type="component" value="Unassembled WGS sequence"/>
</dbReference>
<dbReference type="GO" id="GO:0033214">
    <property type="term" value="P:siderophore-iron import into cell"/>
    <property type="evidence" value="ECO:0007669"/>
    <property type="project" value="TreeGrafter"/>
</dbReference>
<organism evidence="9 10">
    <name type="scientific">Paenibacillus solanacearum</name>
    <dbReference type="NCBI Taxonomy" id="2048548"/>
    <lineage>
        <taxon>Bacteria</taxon>
        <taxon>Bacillati</taxon>
        <taxon>Bacillota</taxon>
        <taxon>Bacilli</taxon>
        <taxon>Bacillales</taxon>
        <taxon>Paenibacillaceae</taxon>
        <taxon>Paenibacillus</taxon>
    </lineage>
</organism>
<dbReference type="PANTHER" id="PTHR30472">
    <property type="entry name" value="FERRIC ENTEROBACTIN TRANSPORT SYSTEM PERMEASE PROTEIN"/>
    <property type="match status" value="1"/>
</dbReference>
<dbReference type="CDD" id="cd06550">
    <property type="entry name" value="TM_ABC_iron-siderophores_like"/>
    <property type="match status" value="1"/>
</dbReference>
<comment type="subcellular location">
    <subcellularLocation>
        <location evidence="1">Cell membrane</location>
        <topology evidence="1">Multi-pass membrane protein</topology>
    </subcellularLocation>
</comment>